<evidence type="ECO:0000313" key="2">
    <source>
        <dbReference type="Proteomes" id="UP001610432"/>
    </source>
</evidence>
<organism evidence="1 2">
    <name type="scientific">Aspergillus lucknowensis</name>
    <dbReference type="NCBI Taxonomy" id="176173"/>
    <lineage>
        <taxon>Eukaryota</taxon>
        <taxon>Fungi</taxon>
        <taxon>Dikarya</taxon>
        <taxon>Ascomycota</taxon>
        <taxon>Pezizomycotina</taxon>
        <taxon>Eurotiomycetes</taxon>
        <taxon>Eurotiomycetidae</taxon>
        <taxon>Eurotiales</taxon>
        <taxon>Aspergillaceae</taxon>
        <taxon>Aspergillus</taxon>
        <taxon>Aspergillus subgen. Nidulantes</taxon>
    </lineage>
</organism>
<protein>
    <submittedName>
        <fullName evidence="1">Uncharacterized protein</fullName>
    </submittedName>
</protein>
<keyword evidence="2" id="KW-1185">Reference proteome</keyword>
<reference evidence="1 2" key="1">
    <citation type="submission" date="2024-07" db="EMBL/GenBank/DDBJ databases">
        <title>Section-level genome sequencing and comparative genomics of Aspergillus sections Usti and Cavernicolus.</title>
        <authorList>
            <consortium name="Lawrence Berkeley National Laboratory"/>
            <person name="Nybo J.L."/>
            <person name="Vesth T.C."/>
            <person name="Theobald S."/>
            <person name="Frisvad J.C."/>
            <person name="Larsen T.O."/>
            <person name="Kjaerboelling I."/>
            <person name="Rothschild-Mancinelli K."/>
            <person name="Lyhne E.K."/>
            <person name="Kogle M.E."/>
            <person name="Barry K."/>
            <person name="Clum A."/>
            <person name="Na H."/>
            <person name="Ledsgaard L."/>
            <person name="Lin J."/>
            <person name="Lipzen A."/>
            <person name="Kuo A."/>
            <person name="Riley R."/>
            <person name="Mondo S."/>
            <person name="Labutti K."/>
            <person name="Haridas S."/>
            <person name="Pangalinan J."/>
            <person name="Salamov A.A."/>
            <person name="Simmons B.A."/>
            <person name="Magnuson J.K."/>
            <person name="Chen J."/>
            <person name="Drula E."/>
            <person name="Henrissat B."/>
            <person name="Wiebenga A."/>
            <person name="Lubbers R.J."/>
            <person name="Gomes A.C."/>
            <person name="Macurrencykelacurrency M.R."/>
            <person name="Stajich J."/>
            <person name="Grigoriev I.V."/>
            <person name="Mortensen U.H."/>
            <person name="De Vries R.P."/>
            <person name="Baker S.E."/>
            <person name="Andersen M.R."/>
        </authorList>
    </citation>
    <scope>NUCLEOTIDE SEQUENCE [LARGE SCALE GENOMIC DNA]</scope>
    <source>
        <strain evidence="1 2">CBS 449.75</strain>
    </source>
</reference>
<accession>A0ABR4LQL2</accession>
<dbReference type="Proteomes" id="UP001610432">
    <property type="component" value="Unassembled WGS sequence"/>
</dbReference>
<gene>
    <name evidence="1" type="ORF">BJX67DRAFT_125754</name>
</gene>
<sequence length="151" mass="17169">MKYSPVDFPATVQDSTHELADMFLHAAKWLKEVKMLRSIPFCGDDQPSGAVPIHFSCFPFPRWRDGGGFVSFDGRFAEEPCHYFECYFVPLFDSQVGRGSHSVPNRSSLPSRELRILGIFPKIILYFSKNSAFPFPFIWIAPVLFPTPPCS</sequence>
<name>A0ABR4LQL2_9EURO</name>
<dbReference type="RefSeq" id="XP_070885720.1">
    <property type="nucleotide sequence ID" value="XM_071024473.1"/>
</dbReference>
<proteinExistence type="predicted"/>
<dbReference type="EMBL" id="JBFXLQ010000023">
    <property type="protein sequence ID" value="KAL2866741.1"/>
    <property type="molecule type" value="Genomic_DNA"/>
</dbReference>
<evidence type="ECO:0000313" key="1">
    <source>
        <dbReference type="EMBL" id="KAL2866741.1"/>
    </source>
</evidence>
<comment type="caution">
    <text evidence="1">The sequence shown here is derived from an EMBL/GenBank/DDBJ whole genome shotgun (WGS) entry which is preliminary data.</text>
</comment>
<dbReference type="GeneID" id="98139545"/>